<dbReference type="InterPro" id="IPR029063">
    <property type="entry name" value="SAM-dependent_MTases_sf"/>
</dbReference>
<protein>
    <submittedName>
        <fullName evidence="5">Class I SAM-dependent methyltransferase</fullName>
    </submittedName>
</protein>
<dbReference type="AlphaFoldDB" id="A0A368DIL8"/>
<feature type="domain" description="Methyltransferase" evidence="4">
    <location>
        <begin position="48"/>
        <end position="143"/>
    </location>
</feature>
<dbReference type="InterPro" id="IPR041698">
    <property type="entry name" value="Methyltransf_25"/>
</dbReference>
<dbReference type="EMBL" id="QOQD01000022">
    <property type="protein sequence ID" value="RCL71677.1"/>
    <property type="molecule type" value="Genomic_DNA"/>
</dbReference>
<dbReference type="Pfam" id="PF13649">
    <property type="entry name" value="Methyltransf_25"/>
    <property type="match status" value="1"/>
</dbReference>
<comment type="caution">
    <text evidence="5">The sequence shown here is derived from an EMBL/GenBank/DDBJ whole genome shotgun (WGS) entry which is preliminary data.</text>
</comment>
<dbReference type="PANTHER" id="PTHR43464">
    <property type="entry name" value="METHYLTRANSFERASE"/>
    <property type="match status" value="1"/>
</dbReference>
<evidence type="ECO:0000256" key="3">
    <source>
        <dbReference type="ARBA" id="ARBA00022691"/>
    </source>
</evidence>
<gene>
    <name evidence="5" type="ORF">DBW71_06370</name>
</gene>
<evidence type="ECO:0000256" key="2">
    <source>
        <dbReference type="ARBA" id="ARBA00022679"/>
    </source>
</evidence>
<dbReference type="PANTHER" id="PTHR43464:SF19">
    <property type="entry name" value="UBIQUINONE BIOSYNTHESIS O-METHYLTRANSFERASE, MITOCHONDRIAL"/>
    <property type="match status" value="1"/>
</dbReference>
<reference evidence="5 6" key="1">
    <citation type="journal article" date="2018" name="Microbiome">
        <title>Fine metagenomic profile of the Mediterranean stratified and mixed water columns revealed by assembly and recruitment.</title>
        <authorList>
            <person name="Haro-Moreno J.M."/>
            <person name="Lopez-Perez M."/>
            <person name="De La Torre J.R."/>
            <person name="Picazo A."/>
            <person name="Camacho A."/>
            <person name="Rodriguez-Valera F."/>
        </authorList>
    </citation>
    <scope>NUCLEOTIDE SEQUENCE [LARGE SCALE GENOMIC DNA]</scope>
    <source>
        <strain evidence="5">MED-G57</strain>
    </source>
</reference>
<organism evidence="5 6">
    <name type="scientific">PS1 clade bacterium</name>
    <dbReference type="NCBI Taxonomy" id="2175152"/>
    <lineage>
        <taxon>Bacteria</taxon>
        <taxon>Pseudomonadati</taxon>
        <taxon>Pseudomonadota</taxon>
        <taxon>Alphaproteobacteria</taxon>
        <taxon>PS1 clade</taxon>
    </lineage>
</organism>
<dbReference type="CDD" id="cd02440">
    <property type="entry name" value="AdoMet_MTases"/>
    <property type="match status" value="1"/>
</dbReference>
<proteinExistence type="predicted"/>
<dbReference type="SUPFAM" id="SSF53335">
    <property type="entry name" value="S-adenosyl-L-methionine-dependent methyltransferases"/>
    <property type="match status" value="1"/>
</dbReference>
<dbReference type="GO" id="GO:0008168">
    <property type="term" value="F:methyltransferase activity"/>
    <property type="evidence" value="ECO:0007669"/>
    <property type="project" value="UniProtKB-KW"/>
</dbReference>
<dbReference type="Gene3D" id="3.40.50.150">
    <property type="entry name" value="Vaccinia Virus protein VP39"/>
    <property type="match status" value="1"/>
</dbReference>
<evidence type="ECO:0000313" key="6">
    <source>
        <dbReference type="Proteomes" id="UP000253570"/>
    </source>
</evidence>
<keyword evidence="2 5" id="KW-0808">Transferase</keyword>
<dbReference type="Proteomes" id="UP000253570">
    <property type="component" value="Unassembled WGS sequence"/>
</dbReference>
<sequence>MKKNEFETAYEAWNIVWADERGRMDWMAPEPFITSKVSYLKDNGVKEILDLGSGIGRHSLELAKAGFKVSAIDASETGIAYLNEMVTKYDLKNIDTHIGSFTNIPYDENSFDAIVSFNVIYHGNHESVINAINEIKRVMRPGGFLIISMLSKKNVGYGKGELVAENTWTKDQGNEVGHPHYYVNEHDILALFKDFEIYEMLDTAHKKPNSYHWHIFSKFLK</sequence>
<dbReference type="GO" id="GO:0032259">
    <property type="term" value="P:methylation"/>
    <property type="evidence" value="ECO:0007669"/>
    <property type="project" value="UniProtKB-KW"/>
</dbReference>
<name>A0A368DIL8_9PROT</name>
<keyword evidence="1 5" id="KW-0489">Methyltransferase</keyword>
<evidence type="ECO:0000259" key="4">
    <source>
        <dbReference type="Pfam" id="PF13649"/>
    </source>
</evidence>
<evidence type="ECO:0000313" key="5">
    <source>
        <dbReference type="EMBL" id="RCL71677.1"/>
    </source>
</evidence>
<evidence type="ECO:0000256" key="1">
    <source>
        <dbReference type="ARBA" id="ARBA00022603"/>
    </source>
</evidence>
<keyword evidence="3" id="KW-0949">S-adenosyl-L-methionine</keyword>
<accession>A0A368DIL8</accession>